<protein>
    <submittedName>
        <fullName evidence="1">Uncharacterized protein</fullName>
    </submittedName>
</protein>
<evidence type="ECO:0000313" key="2">
    <source>
        <dbReference type="Proteomes" id="UP000006228"/>
    </source>
</evidence>
<dbReference type="eggNOG" id="ENOG5031P3P">
    <property type="taxonomic scope" value="Bacteria"/>
</dbReference>
<comment type="caution">
    <text evidence="1">The sequence shown here is derived from an EMBL/GenBank/DDBJ whole genome shotgun (WGS) entry which is preliminary data.</text>
</comment>
<dbReference type="RefSeq" id="WP_008074062.1">
    <property type="nucleotide sequence ID" value="NZ_AEVT01000018.1"/>
</dbReference>
<dbReference type="AlphaFoldDB" id="E8M3H0"/>
<name>E8M3H0_PHOS4</name>
<organism evidence="1 2">
    <name type="scientific">Vibrio sinaloensis DSM 21326</name>
    <dbReference type="NCBI Taxonomy" id="945550"/>
    <lineage>
        <taxon>Bacteria</taxon>
        <taxon>Pseudomonadati</taxon>
        <taxon>Pseudomonadota</taxon>
        <taxon>Gammaproteobacteria</taxon>
        <taxon>Vibrionales</taxon>
        <taxon>Vibrionaceae</taxon>
        <taxon>Vibrio</taxon>
        <taxon>Vibrio oreintalis group</taxon>
    </lineage>
</organism>
<dbReference type="EMBL" id="AEVT01000018">
    <property type="protein sequence ID" value="EGA71476.1"/>
    <property type="molecule type" value="Genomic_DNA"/>
</dbReference>
<gene>
    <name evidence="1" type="ORF">VISI1226_11856</name>
</gene>
<dbReference type="OrthoDB" id="5815032at2"/>
<dbReference type="GeneID" id="95568001"/>
<proteinExistence type="predicted"/>
<evidence type="ECO:0000313" key="1">
    <source>
        <dbReference type="EMBL" id="EGA71476.1"/>
    </source>
</evidence>
<sequence length="1116" mass="128567">MNTYNITSNGTGDAFGGNKVIDAEVFIDKLQVQINDNVSLSAISRPIIDALDDFRQNDNHSGIQKLSFLSMMGMLDEEAKLAIASLRILMSEESLKDDEQRVEGYSQSENYSAFAQELANAAILKLIEIRSGKEAAKAYFERIPEQTIPQYIYLQRLATEDYVSNLVDRQSELPEFILGALFEKTLEYSMLAESQGILDLLQSLKPLADFKRERIILECVNANDFLNKDYFCLSSEDKSRFDKLRDSLIELIDSSKTPDFKLINILSQLFHYTQYTCAIVRDCLEKNQSNIEKKDYFNNEMLKSVLTKTPLKEFENIQSLSPEELSLKLINQTDKNFCNLPVVQLLYKSEDTELIIGTLDRLSEQDSIEAKANLLALAAISCPILSAQEFPHIQIEDSIDNYFKDADLNISFIDSIAFHFAHNGHVEVAVKLYQVGFSEHFPWLSAAYFSYLNFSYQARQYNTVIQRLSHLSEEEKQQEEITTIYSLLANEEKDYELAATLLRKNIERYEGRTLEAYEKRNLIYLWGQYLETVYQEDPNKAHELTNELPSNIFDEFFGDYSWRLMFYHSHRIEDIADKVLDWFFDDPYSNAKHYFKLIMHANQNFHEQNWSFNSAKYTSAYHYKESHKSHIKITVPTHSVKSNPQYLIDNKGAIAEKLNNAQLGDAMLLPVKLCTLVEKLYPIIAAYRIAQNIMDDDENEVFHMLSLPENATGEEILAEIDKLTSTFREQRERLAPQMKQPLPIDIKYKHLNGQSNVEKAMLAILCEGVTIHTTPINEEHSKVGCRDFVIDEITAIYLAYIGNQVFNDYTWHMTKAVHESLSQYCDFHRDQLPFYHESHDTVYFENKGERKNSDVPTNIIENLSSILQRTEPHSDSNLDIPLDLKLKFRDLCTESFLLGIALAEKLEIGFFCIDAGTRNILKNFAPNLESLMPEDFQEVIVSNKSHETIENLLWLNCHSNISSMSFDSMREFIHYGSDEQLTTLVKFAQSQFDSEWGEKNILSLIITCLQKMVVEELFSNKTEVVEQILISLIVMLTKGESISDTTIDALIDLLPVPLLLDGYEQQKQIKDIKLVRQALVNITPKYTNCISNALKQNRHSTSTFWANFADRCNLEE</sequence>
<accession>E8M3H0</accession>
<reference evidence="1 2" key="1">
    <citation type="journal article" date="2012" name="Int. J. Syst. Evol. Microbiol.">
        <title>Vibrio caribbeanicus sp. nov., isolated from the marine sponge Scleritoderma cyanea.</title>
        <authorList>
            <person name="Hoffmann M."/>
            <person name="Monday S.R."/>
            <person name="Allard M.W."/>
            <person name="Strain E.A."/>
            <person name="Whittaker P."/>
            <person name="Naum M."/>
            <person name="McCarthy P.J."/>
            <person name="Lopez J.V."/>
            <person name="Fischer M."/>
            <person name="Brown E.W."/>
        </authorList>
    </citation>
    <scope>NUCLEOTIDE SEQUENCE [LARGE SCALE GENOMIC DNA]</scope>
    <source>
        <strain evidence="2">DSMZ 21326</strain>
    </source>
</reference>
<dbReference type="Proteomes" id="UP000006228">
    <property type="component" value="Unassembled WGS sequence"/>
</dbReference>